<evidence type="ECO:0000313" key="2">
    <source>
        <dbReference type="EMBL" id="KXB02208.1"/>
    </source>
</evidence>
<proteinExistence type="predicted"/>
<evidence type="ECO:0000313" key="3">
    <source>
        <dbReference type="Proteomes" id="UP000070035"/>
    </source>
</evidence>
<dbReference type="InterPro" id="IPR002850">
    <property type="entry name" value="PIN_toxin-like"/>
</dbReference>
<dbReference type="EMBL" id="LHXY01000009">
    <property type="protein sequence ID" value="KXB02208.1"/>
    <property type="molecule type" value="Genomic_DNA"/>
</dbReference>
<accession>A0A133V6Z8</accession>
<dbReference type="InterPro" id="IPR002716">
    <property type="entry name" value="PIN_dom"/>
</dbReference>
<dbReference type="Proteomes" id="UP000070035">
    <property type="component" value="Unassembled WGS sequence"/>
</dbReference>
<dbReference type="SUPFAM" id="SSF88723">
    <property type="entry name" value="PIN domain-like"/>
    <property type="match status" value="1"/>
</dbReference>
<dbReference type="PANTHER" id="PTHR34610">
    <property type="entry name" value="SSL7007 PROTEIN"/>
    <property type="match status" value="1"/>
</dbReference>
<protein>
    <recommendedName>
        <fullName evidence="1">PIN domain-containing protein</fullName>
    </recommendedName>
</protein>
<dbReference type="Pfam" id="PF13470">
    <property type="entry name" value="PIN_3"/>
    <property type="match status" value="1"/>
</dbReference>
<dbReference type="NCBIfam" id="TIGR00305">
    <property type="entry name" value="putative toxin-antitoxin system toxin component, PIN family"/>
    <property type="match status" value="1"/>
</dbReference>
<keyword evidence="3" id="KW-1185">Reference proteome</keyword>
<dbReference type="SMART" id="SM00670">
    <property type="entry name" value="PINc"/>
    <property type="match status" value="1"/>
</dbReference>
<dbReference type="Gene3D" id="3.40.50.1010">
    <property type="entry name" value="5'-nuclease"/>
    <property type="match status" value="1"/>
</dbReference>
<name>A0A133V6Z8_9EURY</name>
<dbReference type="AlphaFoldDB" id="A0A133V6Z8"/>
<evidence type="ECO:0000259" key="1">
    <source>
        <dbReference type="SMART" id="SM00670"/>
    </source>
</evidence>
<dbReference type="InterPro" id="IPR029060">
    <property type="entry name" value="PIN-like_dom_sf"/>
</dbReference>
<dbReference type="PANTHER" id="PTHR34610:SF4">
    <property type="entry name" value="SLL8027 PROTEIN"/>
    <property type="match status" value="1"/>
</dbReference>
<feature type="domain" description="PIN" evidence="1">
    <location>
        <begin position="5"/>
        <end position="119"/>
    </location>
</feature>
<gene>
    <name evidence="2" type="ORF">AKJ44_01130</name>
</gene>
<sequence length="147" mass="16716">MTRKPRVFLDTNTLVSGIVFAGNERKLLDAIIDGKIEWVLSTNVIDEANAVLEKKFPKHAVLFTLFLNLVRHEKTPKSKYKNSVKQYSKLVNKKDAPILAAAIEGNVDYLITGDKKLRDLKQVKNTKIIRTRKLLKLEKLAEESANK</sequence>
<reference evidence="2 3" key="1">
    <citation type="journal article" date="2016" name="Sci. Rep.">
        <title>Metabolic traits of an uncultured archaeal lineage -MSBL1- from brine pools of the Red Sea.</title>
        <authorList>
            <person name="Mwirichia R."/>
            <person name="Alam I."/>
            <person name="Rashid M."/>
            <person name="Vinu M."/>
            <person name="Ba-Alawi W."/>
            <person name="Anthony Kamau A."/>
            <person name="Kamanda Ngugi D."/>
            <person name="Goker M."/>
            <person name="Klenk H.P."/>
            <person name="Bajic V."/>
            <person name="Stingl U."/>
        </authorList>
    </citation>
    <scope>NUCLEOTIDE SEQUENCE [LARGE SCALE GENOMIC DNA]</scope>
    <source>
        <strain evidence="2">SCGC-AAA261F17</strain>
    </source>
</reference>
<comment type="caution">
    <text evidence="2">The sequence shown here is derived from an EMBL/GenBank/DDBJ whole genome shotgun (WGS) entry which is preliminary data.</text>
</comment>
<organism evidence="2 3">
    <name type="scientific">candidate division MSBL1 archaeon SCGC-AAA261F17</name>
    <dbReference type="NCBI Taxonomy" id="1698274"/>
    <lineage>
        <taxon>Archaea</taxon>
        <taxon>Methanobacteriati</taxon>
        <taxon>Methanobacteriota</taxon>
        <taxon>candidate division MSBL1</taxon>
    </lineage>
</organism>